<dbReference type="AlphaFoldDB" id="A0A9D2P874"/>
<dbReference type="Pfam" id="PF00171">
    <property type="entry name" value="Aldedh"/>
    <property type="match status" value="1"/>
</dbReference>
<dbReference type="PIRSF" id="PIRSF000151">
    <property type="entry name" value="GPR"/>
    <property type="match status" value="1"/>
</dbReference>
<reference evidence="9" key="1">
    <citation type="journal article" date="2021" name="PeerJ">
        <title>Extensive microbial diversity within the chicken gut microbiome revealed by metagenomics and culture.</title>
        <authorList>
            <person name="Gilroy R."/>
            <person name="Ravi A."/>
            <person name="Getino M."/>
            <person name="Pursley I."/>
            <person name="Horton D.L."/>
            <person name="Alikhan N.F."/>
            <person name="Baker D."/>
            <person name="Gharbi K."/>
            <person name="Hall N."/>
            <person name="Watson M."/>
            <person name="Adriaenssens E.M."/>
            <person name="Foster-Nyarko E."/>
            <person name="Jarju S."/>
            <person name="Secka A."/>
            <person name="Antonio M."/>
            <person name="Oren A."/>
            <person name="Chaudhuri R.R."/>
            <person name="La Ragione R."/>
            <person name="Hildebrand F."/>
            <person name="Pallen M.J."/>
        </authorList>
    </citation>
    <scope>NUCLEOTIDE SEQUENCE</scope>
    <source>
        <strain evidence="9">ChiSjej5B23-2810</strain>
    </source>
</reference>
<proteinExistence type="inferred from homology"/>
<dbReference type="NCBIfam" id="TIGR00407">
    <property type="entry name" value="proA"/>
    <property type="match status" value="1"/>
</dbReference>
<evidence type="ECO:0000256" key="7">
    <source>
        <dbReference type="HAMAP-Rule" id="MF_00412"/>
    </source>
</evidence>
<evidence type="ECO:0000256" key="6">
    <source>
        <dbReference type="ARBA" id="ARBA00049024"/>
    </source>
</evidence>
<dbReference type="EC" id="1.2.1.41" evidence="7"/>
<dbReference type="CDD" id="cd07079">
    <property type="entry name" value="ALDH_F18-19_ProA-GPR"/>
    <property type="match status" value="1"/>
</dbReference>
<comment type="pathway">
    <text evidence="1 7">Amino-acid biosynthesis; L-proline biosynthesis; L-glutamate 5-semialdehyde from L-glutamate: step 2/2.</text>
</comment>
<evidence type="ECO:0000256" key="4">
    <source>
        <dbReference type="ARBA" id="ARBA00022857"/>
    </source>
</evidence>
<evidence type="ECO:0000259" key="8">
    <source>
        <dbReference type="Pfam" id="PF00171"/>
    </source>
</evidence>
<dbReference type="PANTHER" id="PTHR11063">
    <property type="entry name" value="GLUTAMATE SEMIALDEHYDE DEHYDROGENASE"/>
    <property type="match status" value="1"/>
</dbReference>
<organism evidence="9 10">
    <name type="scientific">Candidatus Faecalibacterium faecigallinarum</name>
    <dbReference type="NCBI Taxonomy" id="2838577"/>
    <lineage>
        <taxon>Bacteria</taxon>
        <taxon>Bacillati</taxon>
        <taxon>Bacillota</taxon>
        <taxon>Clostridia</taxon>
        <taxon>Eubacteriales</taxon>
        <taxon>Oscillospiraceae</taxon>
        <taxon>Faecalibacterium</taxon>
    </lineage>
</organism>
<dbReference type="GO" id="GO:0050661">
    <property type="term" value="F:NADP binding"/>
    <property type="evidence" value="ECO:0007669"/>
    <property type="project" value="InterPro"/>
</dbReference>
<evidence type="ECO:0000256" key="2">
    <source>
        <dbReference type="ARBA" id="ARBA00022605"/>
    </source>
</evidence>
<comment type="subcellular location">
    <subcellularLocation>
        <location evidence="7">Cytoplasm</location>
    </subcellularLocation>
</comment>
<dbReference type="GO" id="GO:0055129">
    <property type="term" value="P:L-proline biosynthetic process"/>
    <property type="evidence" value="ECO:0007669"/>
    <property type="project" value="UniProtKB-UniRule"/>
</dbReference>
<dbReference type="Gene3D" id="3.40.605.10">
    <property type="entry name" value="Aldehyde Dehydrogenase, Chain A, domain 1"/>
    <property type="match status" value="1"/>
</dbReference>
<comment type="caution">
    <text evidence="9">The sequence shown here is derived from an EMBL/GenBank/DDBJ whole genome shotgun (WGS) entry which is preliminary data.</text>
</comment>
<dbReference type="HAMAP" id="MF_00412">
    <property type="entry name" value="ProA"/>
    <property type="match status" value="1"/>
</dbReference>
<dbReference type="EMBL" id="DWWN01000051">
    <property type="protein sequence ID" value="HJC45992.1"/>
    <property type="molecule type" value="Genomic_DNA"/>
</dbReference>
<keyword evidence="2 7" id="KW-0028">Amino-acid biosynthesis</keyword>
<dbReference type="FunFam" id="3.40.309.10:FF:000006">
    <property type="entry name" value="Gamma-glutamyl phosphate reductase"/>
    <property type="match status" value="1"/>
</dbReference>
<dbReference type="PROSITE" id="PS01223">
    <property type="entry name" value="PROA"/>
    <property type="match status" value="1"/>
</dbReference>
<comment type="similarity">
    <text evidence="7">Belongs to the gamma-glutamyl phosphate reductase family.</text>
</comment>
<comment type="function">
    <text evidence="7">Catalyzes the NADPH-dependent reduction of L-glutamate 5-phosphate into L-glutamate 5-semialdehyde and phosphate. The product spontaneously undergoes cyclization to form 1-pyrroline-5-carboxylate.</text>
</comment>
<keyword evidence="5 7" id="KW-0560">Oxidoreductase</keyword>
<comment type="catalytic activity">
    <reaction evidence="6 7">
        <text>L-glutamate 5-semialdehyde + phosphate + NADP(+) = L-glutamyl 5-phosphate + NADPH + H(+)</text>
        <dbReference type="Rhea" id="RHEA:19541"/>
        <dbReference type="ChEBI" id="CHEBI:15378"/>
        <dbReference type="ChEBI" id="CHEBI:43474"/>
        <dbReference type="ChEBI" id="CHEBI:57783"/>
        <dbReference type="ChEBI" id="CHEBI:58066"/>
        <dbReference type="ChEBI" id="CHEBI:58274"/>
        <dbReference type="ChEBI" id="CHEBI:58349"/>
        <dbReference type="EC" id="1.2.1.41"/>
    </reaction>
</comment>
<dbReference type="InterPro" id="IPR000965">
    <property type="entry name" value="GPR_dom"/>
</dbReference>
<dbReference type="InterPro" id="IPR012134">
    <property type="entry name" value="Glu-5-SA_DH"/>
</dbReference>
<evidence type="ECO:0000313" key="10">
    <source>
        <dbReference type="Proteomes" id="UP000823906"/>
    </source>
</evidence>
<evidence type="ECO:0000313" key="9">
    <source>
        <dbReference type="EMBL" id="HJC45992.1"/>
    </source>
</evidence>
<dbReference type="GO" id="GO:0005737">
    <property type="term" value="C:cytoplasm"/>
    <property type="evidence" value="ECO:0007669"/>
    <property type="project" value="UniProtKB-SubCell"/>
</dbReference>
<dbReference type="InterPro" id="IPR016161">
    <property type="entry name" value="Ald_DH/histidinol_DH"/>
</dbReference>
<dbReference type="InterPro" id="IPR016162">
    <property type="entry name" value="Ald_DH_N"/>
</dbReference>
<gene>
    <name evidence="7" type="primary">proA</name>
    <name evidence="9" type="ORF">H9703_07685</name>
</gene>
<protein>
    <recommendedName>
        <fullName evidence="7">Gamma-glutamyl phosphate reductase</fullName>
        <shortName evidence="7">GPR</shortName>
        <ecNumber evidence="7">1.2.1.41</ecNumber>
    </recommendedName>
    <alternativeName>
        <fullName evidence="7">Glutamate-5-semialdehyde dehydrogenase</fullName>
    </alternativeName>
    <alternativeName>
        <fullName evidence="7">Glutamyl-gamma-semialdehyde dehydrogenase</fullName>
        <shortName evidence="7">GSA dehydrogenase</shortName>
    </alternativeName>
</protein>
<keyword evidence="4 7" id="KW-0521">NADP</keyword>
<name>A0A9D2P874_9FIRM</name>
<evidence type="ECO:0000256" key="3">
    <source>
        <dbReference type="ARBA" id="ARBA00022650"/>
    </source>
</evidence>
<dbReference type="Gene3D" id="3.40.309.10">
    <property type="entry name" value="Aldehyde Dehydrogenase, Chain A, domain 2"/>
    <property type="match status" value="1"/>
</dbReference>
<reference evidence="9" key="2">
    <citation type="submission" date="2021-04" db="EMBL/GenBank/DDBJ databases">
        <authorList>
            <person name="Gilroy R."/>
        </authorList>
    </citation>
    <scope>NUCLEOTIDE SEQUENCE</scope>
    <source>
        <strain evidence="9">ChiSjej5B23-2810</strain>
    </source>
</reference>
<evidence type="ECO:0000256" key="1">
    <source>
        <dbReference type="ARBA" id="ARBA00004985"/>
    </source>
</evidence>
<sequence length="421" mass="44261">MTTQEILTAARDAKRTVGVSGTTQRNRALLGMADALDDAANRAAILSANAADLDAARGHISEVMLDRLALNGKRLDGMSQGIREVAALPDPVGAVLRRIERPNGLVIEKTAVPMGVIAIIYESRPNVTSDAAALALKSGNACVLRCGKEAWRTSKAIVDALRQGVTAAGLPAAAVNLIEDTTRASSYALMEAVGYVDLLIPRGGAGLIRACVENAKVPCIQTGTGICHIYVDDTADQDKALDIIENAKASRPSVCNAEEVCLVHKDIAAQFLPKLAQRLGPDRAARGLHPVELRLDPRAAAVIPGTPAGPQDFDTEFLDYILAVGVVDSVEDAVAHIAAHSTGHSDAILSQTPSHIDLFTAAVDSAAVYVNCSTRFTDGGEFGLGCEMGISTQKLHARGPMGLAELCTYKYIIRGDGQIRA</sequence>
<dbReference type="SUPFAM" id="SSF53720">
    <property type="entry name" value="ALDH-like"/>
    <property type="match status" value="1"/>
</dbReference>
<evidence type="ECO:0000256" key="5">
    <source>
        <dbReference type="ARBA" id="ARBA00023002"/>
    </source>
</evidence>
<feature type="domain" description="Aldehyde dehydrogenase" evidence="8">
    <location>
        <begin position="4"/>
        <end position="279"/>
    </location>
</feature>
<dbReference type="InterPro" id="IPR015590">
    <property type="entry name" value="Aldehyde_DH_dom"/>
</dbReference>
<dbReference type="PANTHER" id="PTHR11063:SF8">
    <property type="entry name" value="DELTA-1-PYRROLINE-5-CARBOXYLATE SYNTHASE"/>
    <property type="match status" value="1"/>
</dbReference>
<dbReference type="InterPro" id="IPR016163">
    <property type="entry name" value="Ald_DH_C"/>
</dbReference>
<accession>A0A9D2P874</accession>
<dbReference type="NCBIfam" id="NF001221">
    <property type="entry name" value="PRK00197.1"/>
    <property type="match status" value="1"/>
</dbReference>
<dbReference type="InterPro" id="IPR020593">
    <property type="entry name" value="G-glutamylP_reductase_CS"/>
</dbReference>
<keyword evidence="3 7" id="KW-0641">Proline biosynthesis</keyword>
<dbReference type="GO" id="GO:0004350">
    <property type="term" value="F:glutamate-5-semialdehyde dehydrogenase activity"/>
    <property type="evidence" value="ECO:0007669"/>
    <property type="project" value="UniProtKB-UniRule"/>
</dbReference>
<keyword evidence="7" id="KW-0963">Cytoplasm</keyword>
<dbReference type="Proteomes" id="UP000823906">
    <property type="component" value="Unassembled WGS sequence"/>
</dbReference>